<name>A0A9W4XMD8_9PLEO</name>
<dbReference type="Pfam" id="PF13634">
    <property type="entry name" value="Nucleoporin_FG"/>
    <property type="match status" value="2"/>
</dbReference>
<feature type="compositionally biased region" description="Polar residues" evidence="3">
    <location>
        <begin position="960"/>
        <end position="973"/>
    </location>
</feature>
<evidence type="ECO:0000256" key="3">
    <source>
        <dbReference type="SAM" id="MobiDB-lite"/>
    </source>
</evidence>
<dbReference type="OrthoDB" id="1729737at2759"/>
<dbReference type="InterPro" id="IPR025574">
    <property type="entry name" value="Nucleoporin_FG_rpt"/>
</dbReference>
<dbReference type="SUPFAM" id="SSF53300">
    <property type="entry name" value="vWA-like"/>
    <property type="match status" value="1"/>
</dbReference>
<evidence type="ECO:0000313" key="7">
    <source>
        <dbReference type="Proteomes" id="UP001152607"/>
    </source>
</evidence>
<organism evidence="6 7">
    <name type="scientific">Periconia digitata</name>
    <dbReference type="NCBI Taxonomy" id="1303443"/>
    <lineage>
        <taxon>Eukaryota</taxon>
        <taxon>Fungi</taxon>
        <taxon>Dikarya</taxon>
        <taxon>Ascomycota</taxon>
        <taxon>Pezizomycotina</taxon>
        <taxon>Dothideomycetes</taxon>
        <taxon>Pleosporomycetidae</taxon>
        <taxon>Pleosporales</taxon>
        <taxon>Massarineae</taxon>
        <taxon>Periconiaceae</taxon>
        <taxon>Periconia</taxon>
    </lineage>
</organism>
<dbReference type="PROSITE" id="PS50234">
    <property type="entry name" value="VWFA"/>
    <property type="match status" value="1"/>
</dbReference>
<dbReference type="PANTHER" id="PTHR45737:SF6">
    <property type="entry name" value="VON WILLEBRAND FACTOR A DOMAIN-CONTAINING PROTEIN 5A"/>
    <property type="match status" value="1"/>
</dbReference>
<keyword evidence="2" id="KW-0653">Protein transport</keyword>
<keyword evidence="2" id="KW-0539">Nucleus</keyword>
<dbReference type="InterPro" id="IPR036465">
    <property type="entry name" value="vWFA_dom_sf"/>
</dbReference>
<keyword evidence="2" id="KW-0906">Nuclear pore complex</keyword>
<evidence type="ECO:0000313" key="6">
    <source>
        <dbReference type="EMBL" id="CAI6336918.1"/>
    </source>
</evidence>
<gene>
    <name evidence="6" type="ORF">PDIGIT_LOCUS10024</name>
</gene>
<reference evidence="6" key="1">
    <citation type="submission" date="2023-01" db="EMBL/GenBank/DDBJ databases">
        <authorList>
            <person name="Van Ghelder C."/>
            <person name="Rancurel C."/>
        </authorList>
    </citation>
    <scope>NUCLEOTIDE SEQUENCE</scope>
    <source>
        <strain evidence="6">CNCM I-4278</strain>
    </source>
</reference>
<keyword evidence="2" id="KW-0811">Translocation</keyword>
<feature type="compositionally biased region" description="Low complexity" evidence="3">
    <location>
        <begin position="905"/>
        <end position="932"/>
    </location>
</feature>
<dbReference type="InterPro" id="IPR013694">
    <property type="entry name" value="VIT"/>
</dbReference>
<dbReference type="SMART" id="SM00327">
    <property type="entry name" value="VWA"/>
    <property type="match status" value="1"/>
</dbReference>
<feature type="domain" description="VWFA" evidence="4">
    <location>
        <begin position="286"/>
        <end position="462"/>
    </location>
</feature>
<feature type="compositionally biased region" description="Polar residues" evidence="3">
    <location>
        <begin position="933"/>
        <end position="950"/>
    </location>
</feature>
<feature type="compositionally biased region" description="Basic and acidic residues" evidence="3">
    <location>
        <begin position="511"/>
        <end position="523"/>
    </location>
</feature>
<evidence type="ECO:0000259" key="4">
    <source>
        <dbReference type="PROSITE" id="PS50234"/>
    </source>
</evidence>
<dbReference type="GO" id="GO:0005643">
    <property type="term" value="C:nuclear pore"/>
    <property type="evidence" value="ECO:0007669"/>
    <property type="project" value="UniProtKB-SubCell"/>
</dbReference>
<keyword evidence="7" id="KW-1185">Reference proteome</keyword>
<dbReference type="Proteomes" id="UP001152607">
    <property type="component" value="Unassembled WGS sequence"/>
</dbReference>
<dbReference type="InterPro" id="IPR002035">
    <property type="entry name" value="VWF_A"/>
</dbReference>
<evidence type="ECO:0000256" key="2">
    <source>
        <dbReference type="ARBA" id="ARBA00023132"/>
    </source>
</evidence>
<dbReference type="SMART" id="SM00609">
    <property type="entry name" value="VIT"/>
    <property type="match status" value="1"/>
</dbReference>
<keyword evidence="2" id="KW-0813">Transport</keyword>
<dbReference type="Pfam" id="PF13768">
    <property type="entry name" value="VWA_3"/>
    <property type="match status" value="1"/>
</dbReference>
<feature type="compositionally biased region" description="Low complexity" evidence="3">
    <location>
        <begin position="859"/>
        <end position="877"/>
    </location>
</feature>
<dbReference type="AlphaFoldDB" id="A0A9W4XMD8"/>
<feature type="domain" description="VIT" evidence="5">
    <location>
        <begin position="9"/>
        <end position="141"/>
    </location>
</feature>
<proteinExistence type="predicted"/>
<comment type="caution">
    <text evidence="6">The sequence shown here is derived from an EMBL/GenBank/DDBJ whole genome shotgun (WGS) entry which is preliminary data.</text>
</comment>
<feature type="region of interest" description="Disordered" evidence="3">
    <location>
        <begin position="835"/>
        <end position="973"/>
    </location>
</feature>
<dbReference type="PROSITE" id="PS51468">
    <property type="entry name" value="VIT"/>
    <property type="match status" value="1"/>
</dbReference>
<evidence type="ECO:0000256" key="1">
    <source>
        <dbReference type="ARBA" id="ARBA00004567"/>
    </source>
</evidence>
<evidence type="ECO:0000259" key="5">
    <source>
        <dbReference type="PROSITE" id="PS51468"/>
    </source>
</evidence>
<dbReference type="Pfam" id="PF08487">
    <property type="entry name" value="VIT"/>
    <property type="match status" value="1"/>
</dbReference>
<dbReference type="PANTHER" id="PTHR45737">
    <property type="entry name" value="VON WILLEBRAND FACTOR A DOMAIN-CONTAINING PROTEIN 5A"/>
    <property type="match status" value="1"/>
</dbReference>
<feature type="compositionally biased region" description="Polar residues" evidence="3">
    <location>
        <begin position="879"/>
        <end position="896"/>
    </location>
</feature>
<dbReference type="EMBL" id="CAOQHR010000007">
    <property type="protein sequence ID" value="CAI6336918.1"/>
    <property type="molecule type" value="Genomic_DNA"/>
</dbReference>
<protein>
    <submittedName>
        <fullName evidence="6">Uncharacterized protein</fullName>
    </submittedName>
</protein>
<sequence>MVDHICGCYYSARYQSSFRRIYLPQVRLEAHTTIQSLASRSILKQRFTNPSTQQTIDEIRYAFPLFDGVSVVDFVCTVGERTIYGLVKEKAEAKKTYQEAKARGEQAALLEQLPDAADVFTATIGNIQPGAVIDVTITYVQELKHDAEVDGLRFTLPTKIAPRYGSYPGTLLGTSHNVSGDISLTVDICLANGVPIKKVISPSHPIELSLGSLSTSRRNDQHSVSKACATLTLGTALLDADFVLQVVANDIGVPQAVLETHPTIPNHRALLATLVPKFSLKAHRPEIIFLADRSGSMEANFGTLRTALKYFLKSIPSGCRFNICSFGSTHSSLWPNSQLYSETSLRKALSHVDTFHHSLGGTETLAAVKQCFLSRRQDVPTELILLTDGDIWQQQQLFDYIARETKSAPVRVFPIGIGNGVSSSLIEGIARAGNGFGQMIGNAEKMTSKIIRMLKAALMPHISDYRLEIQYQDGTIESISESTELSLNLDDNAAQTDGAPKAPISLFNPTEEEKHPKADEKPLKIPGYRIPNILQTPHHIPPLYPFHRTCVYLLMGPKTSHLKPKSVLLKGTSPQGPVELEIPIEVRQEPEQMIHQLAARKATQELEEGRGWISDATVDSIDGGLVRERDPYVHKKLLQKEAVRLGVKFQVGGKFCSFVAVEANQAEITAKRQAAAGGSRADTTDWEIVEDAPDHSEFDIGLGFDDGATLDTFDFESFLHVGDSAPVEFTGQASTEERFRMMPSNTRMKNNPLSFMFAGGQTINQQPPQHHMHPPAYGSSSAGTGFKGFSHSNNNSGGLFGTSSTPASGASLFGTSSNPVSGTYPFAQPSTPVARGGLFGQSNPNNGGVFGVSPKPAASTFGQSNSSSGNTGFSGFGAPQSSAFGQSNPSSGNSLFGISPKPATSAFGQSNPSSSQSLFGSSSKPSSGAFGQDNSNTGGSLFGGQISTPGATGGAPFGHTSPNTGGSIFNQNNKSLGYSAPAALRHSPPEVADQDILQQYQNEMMCSAQMPLPDEDDSDLDGGAPPPKKPFKFEYNSTTSTGPLLERLVDQQGFNGSWPSVKSIPAKEMGIKFDDVQSIIKMLVSAAKSEADQSMIETLVGTVLVVLHMERNMADEEETWELVVEKARTFIDEMQDTLGLDVVDQCWKLCDAITLD</sequence>
<feature type="region of interest" description="Disordered" evidence="3">
    <location>
        <begin position="492"/>
        <end position="524"/>
    </location>
</feature>
<accession>A0A9W4XMD8</accession>
<keyword evidence="2" id="KW-0509">mRNA transport</keyword>
<comment type="subcellular location">
    <subcellularLocation>
        <location evidence="1">Nucleus</location>
        <location evidence="1">Nuclear pore complex</location>
    </subcellularLocation>
</comment>
<dbReference type="Gene3D" id="3.40.50.410">
    <property type="entry name" value="von Willebrand factor, type A domain"/>
    <property type="match status" value="1"/>
</dbReference>